<organism evidence="1 2">
    <name type="scientific">Kosakonia quasisacchari</name>
    <dbReference type="NCBI Taxonomy" id="2529380"/>
    <lineage>
        <taxon>Bacteria</taxon>
        <taxon>Pseudomonadati</taxon>
        <taxon>Pseudomonadota</taxon>
        <taxon>Gammaproteobacteria</taxon>
        <taxon>Enterobacterales</taxon>
        <taxon>Enterobacteriaceae</taxon>
        <taxon>Kosakonia</taxon>
    </lineage>
</organism>
<reference evidence="1 2" key="1">
    <citation type="submission" date="2019-02" db="EMBL/GenBank/DDBJ databases">
        <title>The draft genome of Kosakonia quasisacchari strain WCHKQ120001.</title>
        <authorList>
            <person name="Wang C."/>
            <person name="Feng Y."/>
            <person name="Zong Z."/>
        </authorList>
    </citation>
    <scope>NUCLEOTIDE SEQUENCE [LARGE SCALE GENOMIC DNA]</scope>
    <source>
        <strain evidence="1 2">WCHKQ120001</strain>
    </source>
</reference>
<name>A0A4R0GGG2_9ENTR</name>
<proteinExistence type="predicted"/>
<dbReference type="RefSeq" id="WP_131413725.1">
    <property type="nucleotide sequence ID" value="NZ_SJOP01000038.1"/>
</dbReference>
<dbReference type="OrthoDB" id="6902935at2"/>
<dbReference type="Proteomes" id="UP000291793">
    <property type="component" value="Unassembled WGS sequence"/>
</dbReference>
<dbReference type="AlphaFoldDB" id="A0A4R0GGG2"/>
<dbReference type="EMBL" id="SJOP01000038">
    <property type="protein sequence ID" value="TCB96400.1"/>
    <property type="molecule type" value="Genomic_DNA"/>
</dbReference>
<comment type="caution">
    <text evidence="1">The sequence shown here is derived from an EMBL/GenBank/DDBJ whole genome shotgun (WGS) entry which is preliminary data.</text>
</comment>
<keyword evidence="2" id="KW-1185">Reference proteome</keyword>
<protein>
    <submittedName>
        <fullName evidence="1">Uncharacterized protein</fullName>
    </submittedName>
</protein>
<sequence length="148" mass="16987">MKKGHPKLILDPYEWLPGYGESRVSFRSVGLDVILDINYEKEIFVNNEEVVLPLRREITFNNARCFIREPFPGGAMFEFDGAQGEFGLGKLTEFMDSEWLSDNLKTWRLASSQESPQFRHFSIQFLSENIAFDVLAVDVFLSDELPGS</sequence>
<evidence type="ECO:0000313" key="2">
    <source>
        <dbReference type="Proteomes" id="UP000291793"/>
    </source>
</evidence>
<gene>
    <name evidence="1" type="ORF">E0L21_23910</name>
</gene>
<evidence type="ECO:0000313" key="1">
    <source>
        <dbReference type="EMBL" id="TCB96400.1"/>
    </source>
</evidence>
<accession>A0A4R0GGG2</accession>